<protein>
    <submittedName>
        <fullName evidence="1">Uncharacterized protein</fullName>
    </submittedName>
</protein>
<comment type="caution">
    <text evidence="1">The sequence shown here is derived from an EMBL/GenBank/DDBJ whole genome shotgun (WGS) entry which is preliminary data.</text>
</comment>
<dbReference type="Proteomes" id="UP001199106">
    <property type="component" value="Unassembled WGS sequence"/>
</dbReference>
<proteinExistence type="predicted"/>
<sequence length="224" mass="25239">MQLHIVALRPSPSELPASARPSQINSLLSALQARKRFLDTLLSFPAHEYHLVSFSEWMRLPAVIMTVARLCIPSEEHAAIGWDTQAAQDRLRLDLCLESICYRMQTLSTCDKTKRSHLDFWHAMRMINDLTKNCTSEGSCLITGAPRTHPTNHSGDRYNDLSNNDMDDFNIDMPLEDEVSGDPFAFMRSADFDMGQFFDMAGSIWGEESYNNYTGMAYGGGAPF</sequence>
<reference evidence="1" key="1">
    <citation type="submission" date="2021-07" db="EMBL/GenBank/DDBJ databases">
        <title>Genome Resource of American Ginseng Black Spot Pathogen Alternaria panax.</title>
        <authorList>
            <person name="Qiu C."/>
            <person name="Wang W."/>
            <person name="Liu Z."/>
        </authorList>
    </citation>
    <scope>NUCLEOTIDE SEQUENCE</scope>
    <source>
        <strain evidence="1">BNCC115425</strain>
    </source>
</reference>
<gene>
    <name evidence="1" type="ORF">G6011_02784</name>
</gene>
<keyword evidence="2" id="KW-1185">Reference proteome</keyword>
<evidence type="ECO:0000313" key="1">
    <source>
        <dbReference type="EMBL" id="KAG9186228.1"/>
    </source>
</evidence>
<name>A0AAD4FCD1_9PLEO</name>
<dbReference type="EMBL" id="JAANER010000009">
    <property type="protein sequence ID" value="KAG9186228.1"/>
    <property type="molecule type" value="Genomic_DNA"/>
</dbReference>
<accession>A0AAD4FCD1</accession>
<organism evidence="1 2">
    <name type="scientific">Alternaria panax</name>
    <dbReference type="NCBI Taxonomy" id="48097"/>
    <lineage>
        <taxon>Eukaryota</taxon>
        <taxon>Fungi</taxon>
        <taxon>Dikarya</taxon>
        <taxon>Ascomycota</taxon>
        <taxon>Pezizomycotina</taxon>
        <taxon>Dothideomycetes</taxon>
        <taxon>Pleosporomycetidae</taxon>
        <taxon>Pleosporales</taxon>
        <taxon>Pleosporineae</taxon>
        <taxon>Pleosporaceae</taxon>
        <taxon>Alternaria</taxon>
        <taxon>Alternaria sect. Panax</taxon>
    </lineage>
</organism>
<evidence type="ECO:0000313" key="2">
    <source>
        <dbReference type="Proteomes" id="UP001199106"/>
    </source>
</evidence>
<dbReference type="AlphaFoldDB" id="A0AAD4FCD1"/>